<dbReference type="GO" id="GO:0035269">
    <property type="term" value="P:protein O-linked glycosylation via mannose"/>
    <property type="evidence" value="ECO:0007669"/>
    <property type="project" value="TreeGrafter"/>
</dbReference>
<dbReference type="GO" id="GO:0000030">
    <property type="term" value="F:mannosyltransferase activity"/>
    <property type="evidence" value="ECO:0007669"/>
    <property type="project" value="TreeGrafter"/>
</dbReference>
<dbReference type="PANTHER" id="PTHR44227">
    <property type="match status" value="1"/>
</dbReference>
<organism evidence="4 6">
    <name type="scientific">Paenibacillus macerans</name>
    <name type="common">Bacillus macerans</name>
    <dbReference type="NCBI Taxonomy" id="44252"/>
    <lineage>
        <taxon>Bacteria</taxon>
        <taxon>Bacillati</taxon>
        <taxon>Bacillota</taxon>
        <taxon>Bacilli</taxon>
        <taxon>Bacillales</taxon>
        <taxon>Paenibacillaceae</taxon>
        <taxon>Paenibacillus</taxon>
    </lineage>
</organism>
<evidence type="ECO:0000313" key="5">
    <source>
        <dbReference type="EMBL" id="MUG23942.1"/>
    </source>
</evidence>
<dbReference type="Proteomes" id="UP000029278">
    <property type="component" value="Unassembled WGS sequence"/>
</dbReference>
<dbReference type="EMBL" id="WNZZ01000011">
    <property type="protein sequence ID" value="MUG23942.1"/>
    <property type="molecule type" value="Genomic_DNA"/>
</dbReference>
<evidence type="ECO:0000313" key="6">
    <source>
        <dbReference type="Proteomes" id="UP000029278"/>
    </source>
</evidence>
<dbReference type="PROSITE" id="PS50005">
    <property type="entry name" value="TPR"/>
    <property type="match status" value="1"/>
</dbReference>
<accession>A0A090ZFH5</accession>
<evidence type="ECO:0000313" key="7">
    <source>
        <dbReference type="Proteomes" id="UP000442469"/>
    </source>
</evidence>
<evidence type="ECO:0000256" key="2">
    <source>
        <dbReference type="ARBA" id="ARBA00022803"/>
    </source>
</evidence>
<dbReference type="GeneID" id="77006556"/>
<evidence type="ECO:0000256" key="1">
    <source>
        <dbReference type="ARBA" id="ARBA00022737"/>
    </source>
</evidence>
<proteinExistence type="predicted"/>
<name>A0A090ZFH5_PAEMA</name>
<dbReference type="SUPFAM" id="SSF48452">
    <property type="entry name" value="TPR-like"/>
    <property type="match status" value="1"/>
</dbReference>
<keyword evidence="2 3" id="KW-0802">TPR repeat</keyword>
<dbReference type="Pfam" id="PF14559">
    <property type="entry name" value="TPR_19"/>
    <property type="match status" value="1"/>
</dbReference>
<dbReference type="RefSeq" id="WP_036621983.1">
    <property type="nucleotide sequence ID" value="NZ_BOSD01000001.1"/>
</dbReference>
<evidence type="ECO:0000313" key="4">
    <source>
        <dbReference type="EMBL" id="KFN09407.1"/>
    </source>
</evidence>
<dbReference type="HOGENOM" id="CLU_1546127_0_0_9"/>
<feature type="repeat" description="TPR" evidence="3">
    <location>
        <begin position="3"/>
        <end position="36"/>
    </location>
</feature>
<dbReference type="Gene3D" id="1.25.40.10">
    <property type="entry name" value="Tetratricopeptide repeat domain"/>
    <property type="match status" value="2"/>
</dbReference>
<dbReference type="Pfam" id="PF13431">
    <property type="entry name" value="TPR_17"/>
    <property type="match status" value="1"/>
</dbReference>
<reference evidence="5 7" key="2">
    <citation type="submission" date="2019-11" db="EMBL/GenBank/DDBJ databases">
        <title>Draft genome sequences of five Paenibacillus species of dairy origin.</title>
        <authorList>
            <person name="Olajide A.M."/>
            <person name="Chen S."/>
            <person name="Lapointe G."/>
        </authorList>
    </citation>
    <scope>NUCLEOTIDE SEQUENCE [LARGE SCALE GENOMIC DNA]</scope>
    <source>
        <strain evidence="5 7">3CT49</strain>
    </source>
</reference>
<keyword evidence="6" id="KW-1185">Reference proteome</keyword>
<dbReference type="InterPro" id="IPR019734">
    <property type="entry name" value="TPR_rpt"/>
</dbReference>
<dbReference type="EMBL" id="JMQA01000022">
    <property type="protein sequence ID" value="KFN09407.1"/>
    <property type="molecule type" value="Genomic_DNA"/>
</dbReference>
<dbReference type="InterPro" id="IPR011990">
    <property type="entry name" value="TPR-like_helical_dom_sf"/>
</dbReference>
<keyword evidence="1" id="KW-0677">Repeat</keyword>
<dbReference type="OrthoDB" id="2658522at2"/>
<dbReference type="Proteomes" id="UP000442469">
    <property type="component" value="Unassembled WGS sequence"/>
</dbReference>
<reference evidence="4 6" key="1">
    <citation type="submission" date="2014-04" db="EMBL/GenBank/DDBJ databases">
        <authorList>
            <person name="Bishop-Lilly K.A."/>
            <person name="Broomall S.M."/>
            <person name="Chain P.S."/>
            <person name="Chertkov O."/>
            <person name="Coyne S.R."/>
            <person name="Daligault H.E."/>
            <person name="Davenport K.W."/>
            <person name="Erkkila T."/>
            <person name="Frey K.G."/>
            <person name="Gibbons H.S."/>
            <person name="Gu W."/>
            <person name="Jaissle J."/>
            <person name="Johnson S.L."/>
            <person name="Koroleva G.I."/>
            <person name="Ladner J.T."/>
            <person name="Lo C.-C."/>
            <person name="Minogue T.D."/>
            <person name="Munk C."/>
            <person name="Palacios G.F."/>
            <person name="Redden C.L."/>
            <person name="Rosenzweig C.N."/>
            <person name="Scholz M.B."/>
            <person name="Teshima H."/>
            <person name="Xu Y."/>
        </authorList>
    </citation>
    <scope>NUCLEOTIDE SEQUENCE [LARGE SCALE GENOMIC DNA]</scope>
    <source>
        <strain evidence="4 6">8244</strain>
    </source>
</reference>
<dbReference type="PANTHER" id="PTHR44227:SF3">
    <property type="entry name" value="PROTEIN O-MANNOSYL-TRANSFERASE TMTC4"/>
    <property type="match status" value="1"/>
</dbReference>
<dbReference type="STRING" id="44252.DJ90_3218"/>
<dbReference type="PATRIC" id="fig|44252.3.peg.2354"/>
<evidence type="ECO:0000256" key="3">
    <source>
        <dbReference type="PROSITE-ProRule" id="PRU00339"/>
    </source>
</evidence>
<gene>
    <name evidence="4" type="ORF">DJ90_3218</name>
    <name evidence="5" type="ORF">GNQ08_16240</name>
</gene>
<dbReference type="GO" id="GO:0030968">
    <property type="term" value="P:endoplasmic reticulum unfolded protein response"/>
    <property type="evidence" value="ECO:0007669"/>
    <property type="project" value="TreeGrafter"/>
</dbReference>
<protein>
    <submittedName>
        <fullName evidence="4">TPR repeat family protein</fullName>
    </submittedName>
    <submittedName>
        <fullName evidence="5">Tetratricopeptide repeat protein</fullName>
    </submittedName>
</protein>
<dbReference type="InterPro" id="IPR052346">
    <property type="entry name" value="O-mannosyl-transferase_TMTC"/>
</dbReference>
<dbReference type="AlphaFoldDB" id="A0A090ZFH5"/>
<comment type="caution">
    <text evidence="4">The sequence shown here is derived from an EMBL/GenBank/DDBJ whole genome shotgun (WGS) entry which is preliminary data.</text>
</comment>
<sequence length="176" mass="20275">MKAEEFLYKAYRSIYENDFEQAQHWFEQALAAEPDHADIHYRYSITCARSNRLDKALMHARLAAALAPDQEEYRLHYDRLQSMELTHMAKKRLEGREESGRNAAEPATRMLKRAVELDPLSADAQVWLAIAYGELGRYEQALHAVREAAALPVDPGIAKELQELEQRFKSKIKQSS</sequence>